<dbReference type="InterPro" id="IPR053197">
    <property type="entry name" value="F-box_SCFL_complex_component"/>
</dbReference>
<evidence type="ECO:0000259" key="1">
    <source>
        <dbReference type="PROSITE" id="PS50181"/>
    </source>
</evidence>
<dbReference type="SUPFAM" id="SSF52058">
    <property type="entry name" value="L domain-like"/>
    <property type="match status" value="1"/>
</dbReference>
<evidence type="ECO:0000313" key="2">
    <source>
        <dbReference type="Proteomes" id="UP000087171"/>
    </source>
</evidence>
<dbReference type="InterPro" id="IPR032675">
    <property type="entry name" value="LRR_dom_sf"/>
</dbReference>
<dbReference type="GeneID" id="101490615"/>
<reference evidence="2" key="1">
    <citation type="journal article" date="2013" name="Nat. Biotechnol.">
        <title>Draft genome sequence of chickpea (Cicer arietinum) provides a resource for trait improvement.</title>
        <authorList>
            <person name="Varshney R.K."/>
            <person name="Song C."/>
            <person name="Saxena R.K."/>
            <person name="Azam S."/>
            <person name="Yu S."/>
            <person name="Sharpe A.G."/>
            <person name="Cannon S."/>
            <person name="Baek J."/>
            <person name="Rosen B.D."/>
            <person name="Tar'an B."/>
            <person name="Millan T."/>
            <person name="Zhang X."/>
            <person name="Ramsay L.D."/>
            <person name="Iwata A."/>
            <person name="Wang Y."/>
            <person name="Nelson W."/>
            <person name="Farmer A.D."/>
            <person name="Gaur P.M."/>
            <person name="Soderlund C."/>
            <person name="Penmetsa R.V."/>
            <person name="Xu C."/>
            <person name="Bharti A.K."/>
            <person name="He W."/>
            <person name="Winter P."/>
            <person name="Zhao S."/>
            <person name="Hane J.K."/>
            <person name="Carrasquilla-Garcia N."/>
            <person name="Condie J.A."/>
            <person name="Upadhyaya H.D."/>
            <person name="Luo M.C."/>
            <person name="Thudi M."/>
            <person name="Gowda C.L."/>
            <person name="Singh N.P."/>
            <person name="Lichtenzveig J."/>
            <person name="Gali K.K."/>
            <person name="Rubio J."/>
            <person name="Nadarajan N."/>
            <person name="Dolezel J."/>
            <person name="Bansal K.C."/>
            <person name="Xu X."/>
            <person name="Edwards D."/>
            <person name="Zhang G."/>
            <person name="Kahl G."/>
            <person name="Gil J."/>
            <person name="Singh K.B."/>
            <person name="Datta S.K."/>
            <person name="Jackson S.A."/>
            <person name="Wang J."/>
            <person name="Cook D.R."/>
        </authorList>
    </citation>
    <scope>NUCLEOTIDE SEQUENCE [LARGE SCALE GENOMIC DNA]</scope>
    <source>
        <strain evidence="2">cv. CDC Frontier</strain>
    </source>
</reference>
<evidence type="ECO:0000313" key="3">
    <source>
        <dbReference type="RefSeq" id="XP_004501665.1"/>
    </source>
</evidence>
<sequence>MSNSSDAVTMIEPTTKRVTIRECQNKDNISDLPDCIILHILSFLNAKDAVRTCILSSRWKDLWKSLLSLTLHSSHFRTIKIFNKFVSRVLSLRDSSISLHALDFYKIGLMAPHLLKRIVNYALSHNVQRLGLSVVCDIAQIPPTIFSCHTLTYLKLSVYPTRGNREETLFPNSLNLPALTVLDLQNFAFCAGDNGYAEPFLALNRLKQLAISSCTVRDARILRVSSGTLFKLTLHNHSEDFFTIELRTPSLCTFTFTGTPFQFFSKGSFSSVKHVDIDANLFSRYIEPPVFLLSWLRQLSNIKSLIVSATTLQIIALYPDLSKLKLPSLGMLKSLKVKTKPLEYGFCMKLLDVKLEKVKSQKEATKLRKAFKEGLEPSSPIPDGIMDFFIQNSPLAEVEIIDCSWQKAQSTS</sequence>
<proteinExistence type="predicted"/>
<dbReference type="InterPro" id="IPR001810">
    <property type="entry name" value="F-box_dom"/>
</dbReference>
<gene>
    <name evidence="3" type="primary">LOC101490615</name>
</gene>
<dbReference type="PANTHER" id="PTHR34223">
    <property type="entry name" value="OS11G0201299 PROTEIN"/>
    <property type="match status" value="1"/>
</dbReference>
<protein>
    <submittedName>
        <fullName evidence="3">F-box/FBD/LRR-repeat protein At5g53840-like</fullName>
    </submittedName>
</protein>
<dbReference type="KEGG" id="cam:101490615"/>
<dbReference type="InterPro" id="IPR036047">
    <property type="entry name" value="F-box-like_dom_sf"/>
</dbReference>
<dbReference type="STRING" id="3827.A0A1S2YB15"/>
<accession>A0A1S2YB15</accession>
<dbReference type="eggNOG" id="ENOG502RYTW">
    <property type="taxonomic scope" value="Eukaryota"/>
</dbReference>
<dbReference type="RefSeq" id="XP_004501665.1">
    <property type="nucleotide sequence ID" value="XM_004501608.3"/>
</dbReference>
<keyword evidence="2" id="KW-1185">Reference proteome</keyword>
<dbReference type="PROSITE" id="PS50181">
    <property type="entry name" value="FBOX"/>
    <property type="match status" value="1"/>
</dbReference>
<dbReference type="Pfam" id="PF00646">
    <property type="entry name" value="F-box"/>
    <property type="match status" value="1"/>
</dbReference>
<reference evidence="3" key="2">
    <citation type="submission" date="2025-08" db="UniProtKB">
        <authorList>
            <consortium name="RefSeq"/>
        </authorList>
    </citation>
    <scope>IDENTIFICATION</scope>
    <source>
        <tissue evidence="3">Etiolated seedlings</tissue>
    </source>
</reference>
<dbReference type="Gene3D" id="1.20.1280.50">
    <property type="match status" value="1"/>
</dbReference>
<dbReference type="SMART" id="SM00256">
    <property type="entry name" value="FBOX"/>
    <property type="match status" value="1"/>
</dbReference>
<dbReference type="AlphaFoldDB" id="A0A1S2YB15"/>
<organism evidence="2 3">
    <name type="scientific">Cicer arietinum</name>
    <name type="common">Chickpea</name>
    <name type="synonym">Garbanzo</name>
    <dbReference type="NCBI Taxonomy" id="3827"/>
    <lineage>
        <taxon>Eukaryota</taxon>
        <taxon>Viridiplantae</taxon>
        <taxon>Streptophyta</taxon>
        <taxon>Embryophyta</taxon>
        <taxon>Tracheophyta</taxon>
        <taxon>Spermatophyta</taxon>
        <taxon>Magnoliopsida</taxon>
        <taxon>eudicotyledons</taxon>
        <taxon>Gunneridae</taxon>
        <taxon>Pentapetalae</taxon>
        <taxon>rosids</taxon>
        <taxon>fabids</taxon>
        <taxon>Fabales</taxon>
        <taxon>Fabaceae</taxon>
        <taxon>Papilionoideae</taxon>
        <taxon>50 kb inversion clade</taxon>
        <taxon>NPAAA clade</taxon>
        <taxon>Hologalegina</taxon>
        <taxon>IRL clade</taxon>
        <taxon>Cicereae</taxon>
        <taxon>Cicer</taxon>
    </lineage>
</organism>
<dbReference type="InterPro" id="IPR053781">
    <property type="entry name" value="F-box_AtFBL13-like"/>
</dbReference>
<dbReference type="Gene3D" id="3.80.10.10">
    <property type="entry name" value="Ribonuclease Inhibitor"/>
    <property type="match status" value="1"/>
</dbReference>
<feature type="domain" description="F-box" evidence="1">
    <location>
        <begin position="26"/>
        <end position="79"/>
    </location>
</feature>
<dbReference type="OrthoDB" id="1848700at2759"/>
<dbReference type="PaxDb" id="3827-XP_004501665.1"/>
<name>A0A1S2YB15_CICAR</name>
<dbReference type="SUPFAM" id="SSF81383">
    <property type="entry name" value="F-box domain"/>
    <property type="match status" value="1"/>
</dbReference>
<dbReference type="Proteomes" id="UP000087171">
    <property type="component" value="Chromosome Ca5"/>
</dbReference>
<dbReference type="PANTHER" id="PTHR34223:SF51">
    <property type="entry name" value="OS06G0556300 PROTEIN"/>
    <property type="match status" value="1"/>
</dbReference>
<dbReference type="CDD" id="cd22160">
    <property type="entry name" value="F-box_AtFBL13-like"/>
    <property type="match status" value="1"/>
</dbReference>